<feature type="region of interest" description="Disordered" evidence="1">
    <location>
        <begin position="704"/>
        <end position="727"/>
    </location>
</feature>
<dbReference type="AlphaFoldDB" id="A0A2P6VJ90"/>
<evidence type="ECO:0000313" key="3">
    <source>
        <dbReference type="EMBL" id="PSC74165.1"/>
    </source>
</evidence>
<dbReference type="CDD" id="cd00185">
    <property type="entry name" value="TNFRSF"/>
    <property type="match status" value="1"/>
</dbReference>
<dbReference type="EMBL" id="LHPF02000005">
    <property type="protein sequence ID" value="PSC74165.1"/>
    <property type="molecule type" value="Genomic_DNA"/>
</dbReference>
<feature type="transmembrane region" description="Helical" evidence="2">
    <location>
        <begin position="978"/>
        <end position="1001"/>
    </location>
</feature>
<evidence type="ECO:0000313" key="4">
    <source>
        <dbReference type="Proteomes" id="UP000239649"/>
    </source>
</evidence>
<dbReference type="Gene3D" id="2.10.50.10">
    <property type="entry name" value="Tumor Necrosis Factor Receptor, subunit A, domain 2"/>
    <property type="match status" value="1"/>
</dbReference>
<dbReference type="PANTHER" id="PTHR46967">
    <property type="entry name" value="INSULIN-LIKE GROWTH FACTOR BINDING PROTEIN,N-TERMINAL"/>
    <property type="match status" value="1"/>
</dbReference>
<keyword evidence="4" id="KW-1185">Reference proteome</keyword>
<evidence type="ECO:0000256" key="2">
    <source>
        <dbReference type="SAM" id="Phobius"/>
    </source>
</evidence>
<comment type="caution">
    <text evidence="3">The sequence shown here is derived from an EMBL/GenBank/DDBJ whole genome shotgun (WGS) entry which is preliminary data.</text>
</comment>
<dbReference type="SMART" id="SM01411">
    <property type="entry name" value="Ephrin_rec_like"/>
    <property type="match status" value="1"/>
</dbReference>
<gene>
    <name evidence="3" type="ORF">C2E20_2495</name>
</gene>
<dbReference type="SUPFAM" id="SSF57184">
    <property type="entry name" value="Growth factor receptor domain"/>
    <property type="match status" value="1"/>
</dbReference>
<protein>
    <submittedName>
        <fullName evidence="3">Insulin-like growth factor binding, N-terminal</fullName>
    </submittedName>
</protein>
<organism evidence="3 4">
    <name type="scientific">Micractinium conductrix</name>
    <dbReference type="NCBI Taxonomy" id="554055"/>
    <lineage>
        <taxon>Eukaryota</taxon>
        <taxon>Viridiplantae</taxon>
        <taxon>Chlorophyta</taxon>
        <taxon>core chlorophytes</taxon>
        <taxon>Trebouxiophyceae</taxon>
        <taxon>Chlorellales</taxon>
        <taxon>Chlorellaceae</taxon>
        <taxon>Chlorella clade</taxon>
        <taxon>Micractinium</taxon>
    </lineage>
</organism>
<dbReference type="InterPro" id="IPR009030">
    <property type="entry name" value="Growth_fac_rcpt_cys_sf"/>
</dbReference>
<proteinExistence type="predicted"/>
<dbReference type="OrthoDB" id="546201at2759"/>
<reference evidence="3 4" key="1">
    <citation type="journal article" date="2018" name="Plant J.">
        <title>Genome sequences of Chlorella sorokiniana UTEX 1602 and Micractinium conductrix SAG 241.80: implications to maltose excretion by a green alga.</title>
        <authorList>
            <person name="Arriola M.B."/>
            <person name="Velmurugan N."/>
            <person name="Zhang Y."/>
            <person name="Plunkett M.H."/>
            <person name="Hondzo H."/>
            <person name="Barney B.M."/>
        </authorList>
    </citation>
    <scope>NUCLEOTIDE SEQUENCE [LARGE SCALE GENOMIC DNA]</scope>
    <source>
        <strain evidence="3 4">SAG 241.80</strain>
    </source>
</reference>
<name>A0A2P6VJ90_9CHLO</name>
<keyword evidence="2" id="KW-0472">Membrane</keyword>
<dbReference type="Proteomes" id="UP000239649">
    <property type="component" value="Unassembled WGS sequence"/>
</dbReference>
<keyword evidence="2" id="KW-1133">Transmembrane helix</keyword>
<dbReference type="PANTHER" id="PTHR46967:SF1">
    <property type="entry name" value="KERATIN-ASSOCIATED PROTEIN 16-1-LIKE"/>
    <property type="match status" value="1"/>
</dbReference>
<accession>A0A2P6VJ90</accession>
<keyword evidence="2" id="KW-0812">Transmembrane</keyword>
<sequence>MPTARGSRSASRCWMRRSGGTTATAARTAAAAVLALACLATAAAAAPPQLHMAASALRLPRVPGSNSSDAGEAGSVLVGVVLDGATQRPVSVRLEVLLPPADGSDAADGAWRPADPAQLWVDPVTLAWAAGNASSTKSVRLHSATGLPLGLALAPAAGGRGALLRVRLANASGAAVADARGSTDVLPAEGKEGTGSGSSAPLFGYLANQAAYPPAAGDGGSGSADGAAIPVRLLAGQLSAPVTLRYTLRLFEQPSAQFLRTRDLQGLLRFDPPAGNGSSSGGGGGVSVEQAIRLPLAWDRIPPAAQYRVALKLEGLFGALVAPQAGAVALHIFGTPLGTCPPGAALINGSASGIAMPGAGDDGSPRVAAASEDSSAADSAGSVAAASEDSFLFSPGSSAIKLSSSTQAGSRDYGAMVAAEVEEATLCLHSGISVAGKQGGVVMTSLQSASLAQAKPVVLQPLRAGDVADACCNGTADGGDCPYAAWELELLPGQNWFNISKQAEASDEAGGVDSGSQEEWGSLAVVRRVDPSHAELASITVRASDNSAVLLCARSSGRQPNNRAALDLGAEGEQNGSVVLQAVLPNVVPPPCRPDVLLSLNVSDASSRVSLTPALRFPDIPGVRVEVNGQVLSRGGDVAADQAQDTTAAVGRDRSRAPFLPSAFIMGLQPGAKVDVEVVVVAEDSVTTARYPIQFVLVESPQRFTPAAPPRDVPPGGSSGGAGSRELGWPLSPAEQGMCSVCMAGWAAAGVNASVCTMCAPGTCSPSPQSPACLPCRPGTFAYSWGSQYCKNCIEGTVAPEASSSLCTPCPAGTTTTNDGSAVCDAPLAPDSHLSLRYAVVVSFSVVLPGLEPEDVVVRAGVAAAPEAILSYLLAADTAKAFNISKDNVFVVATASSTRRTLAANVTALLRVEVPDGATDADIAAALEVERLSADEPVRMLSSDPDRFFGRTTRTLEATVEARSPTFSNLSGRGAPGLMWGMLAPGILAVLTGSVLVVLGCRRSRACARWRSAAAGRLGAGRAPHGTPTSAVMYSRYDSSGGIGTSAAPASQH</sequence>
<evidence type="ECO:0000256" key="1">
    <source>
        <dbReference type="SAM" id="MobiDB-lite"/>
    </source>
</evidence>